<dbReference type="SUPFAM" id="SSF53335">
    <property type="entry name" value="S-adenosyl-L-methionine-dependent methyltransferases"/>
    <property type="match status" value="1"/>
</dbReference>
<keyword evidence="2" id="KW-1185">Reference proteome</keyword>
<accession>G6EKD4</accession>
<organism evidence="1 2">
    <name type="scientific">Novosphingobium pentaromativorans US6-1</name>
    <dbReference type="NCBI Taxonomy" id="1088721"/>
    <lineage>
        <taxon>Bacteria</taxon>
        <taxon>Pseudomonadati</taxon>
        <taxon>Pseudomonadota</taxon>
        <taxon>Alphaproteobacteria</taxon>
        <taxon>Sphingomonadales</taxon>
        <taxon>Sphingomonadaceae</taxon>
        <taxon>Novosphingobium</taxon>
    </lineage>
</organism>
<evidence type="ECO:0008006" key="3">
    <source>
        <dbReference type="Google" id="ProtNLM"/>
    </source>
</evidence>
<dbReference type="InterPro" id="IPR029063">
    <property type="entry name" value="SAM-dependent_MTases_sf"/>
</dbReference>
<dbReference type="eggNOG" id="COG2227">
    <property type="taxonomic scope" value="Bacteria"/>
</dbReference>
<proteinExistence type="predicted"/>
<dbReference type="CDD" id="cd02440">
    <property type="entry name" value="AdoMet_MTases"/>
    <property type="match status" value="1"/>
</dbReference>
<name>G6EKD4_9SPHN</name>
<dbReference type="RefSeq" id="WP_007015712.1">
    <property type="nucleotide sequence ID" value="NZ_CP009295.1"/>
</dbReference>
<reference evidence="1 2" key="1">
    <citation type="journal article" date="2012" name="J. Bacteriol.">
        <title>Genome sequence of benzo(a)pyrene-degrading bacterium Novosphingobium pentaromativorans US6-1.</title>
        <authorList>
            <person name="Luo Y.R."/>
            <person name="Kang S.G."/>
            <person name="Kim S.J."/>
            <person name="Kim M.R."/>
            <person name="Li N."/>
            <person name="Lee J.H."/>
            <person name="Kwon K.K."/>
        </authorList>
    </citation>
    <scope>NUCLEOTIDE SEQUENCE [LARGE SCALE GENOMIC DNA]</scope>
    <source>
        <strain evidence="1 2">US6-1</strain>
    </source>
</reference>
<dbReference type="Gene3D" id="3.40.50.150">
    <property type="entry name" value="Vaccinia Virus protein VP39"/>
    <property type="match status" value="1"/>
</dbReference>
<comment type="caution">
    <text evidence="1">The sequence shown here is derived from an EMBL/GenBank/DDBJ whole genome shotgun (WGS) entry which is preliminary data.</text>
</comment>
<gene>
    <name evidence="1" type="ORF">NSU_4805</name>
</gene>
<sequence>MISAEFLGLVFMIHNTGSSAANLDAHPYTEPRDISSLDECYFYHTMDVPGHGTVKGEWDLRGVLDDYLGHFDFSGKRVLDVGAASGILSFHMESKGAEVVSFDLSEDFDWDIVPFAENDRDAARADRRKHLRKINNSYWLCHGAYGSKARMVNGVVYDMPAAIGPVDVAVFGSILLHLRDPFLALENAARLTRETMIVSDLSPFGRFASRFKRNPRFMPNSAEPDGITDGWFRLPPLLVQEYLAILGFKDSTLTWNKFKYGNRIRPIYTIVARR</sequence>
<protein>
    <recommendedName>
        <fullName evidence="3">Methyltransferase type 11 domain-containing protein</fullName>
    </recommendedName>
</protein>
<dbReference type="EMBL" id="AGFM01000093">
    <property type="protein sequence ID" value="EHJ58237.1"/>
    <property type="molecule type" value="Genomic_DNA"/>
</dbReference>
<dbReference type="Pfam" id="PF13489">
    <property type="entry name" value="Methyltransf_23"/>
    <property type="match status" value="1"/>
</dbReference>
<dbReference type="AlphaFoldDB" id="G6EKD4"/>
<evidence type="ECO:0000313" key="1">
    <source>
        <dbReference type="EMBL" id="EHJ58237.1"/>
    </source>
</evidence>
<dbReference type="PATRIC" id="fig|1088721.3.peg.4718"/>
<evidence type="ECO:0000313" key="2">
    <source>
        <dbReference type="Proteomes" id="UP000004030"/>
    </source>
</evidence>
<dbReference type="Proteomes" id="UP000004030">
    <property type="component" value="Unassembled WGS sequence"/>
</dbReference>